<evidence type="ECO:0000313" key="4">
    <source>
        <dbReference type="Proteomes" id="UP001172083"/>
    </source>
</evidence>
<feature type="region of interest" description="Disordered" evidence="1">
    <location>
        <begin position="26"/>
        <end position="118"/>
    </location>
</feature>
<accession>A0ABT8LA76</accession>
<name>A0ABT8LA76_9BACT</name>
<proteinExistence type="predicted"/>
<feature type="compositionally biased region" description="Polar residues" evidence="1">
    <location>
        <begin position="26"/>
        <end position="35"/>
    </location>
</feature>
<dbReference type="NCBIfam" id="TIGR04183">
    <property type="entry name" value="Por_Secre_tail"/>
    <property type="match status" value="1"/>
</dbReference>
<protein>
    <submittedName>
        <fullName evidence="3">T9SS type A sorting domain-containing protein</fullName>
    </submittedName>
</protein>
<keyword evidence="4" id="KW-1185">Reference proteome</keyword>
<gene>
    <name evidence="3" type="ORF">QQ020_21445</name>
</gene>
<evidence type="ECO:0000256" key="1">
    <source>
        <dbReference type="SAM" id="MobiDB-lite"/>
    </source>
</evidence>
<dbReference type="Proteomes" id="UP001172083">
    <property type="component" value="Unassembled WGS sequence"/>
</dbReference>
<feature type="domain" description="Secretion system C-terminal sorting" evidence="2">
    <location>
        <begin position="471"/>
        <end position="549"/>
    </location>
</feature>
<dbReference type="RefSeq" id="WP_346759998.1">
    <property type="nucleotide sequence ID" value="NZ_JAUJEB010000005.1"/>
</dbReference>
<evidence type="ECO:0000313" key="3">
    <source>
        <dbReference type="EMBL" id="MDN5214659.1"/>
    </source>
</evidence>
<dbReference type="EMBL" id="JAUJEB010000005">
    <property type="protein sequence ID" value="MDN5214659.1"/>
    <property type="molecule type" value="Genomic_DNA"/>
</dbReference>
<dbReference type="Pfam" id="PF18962">
    <property type="entry name" value="Por_Secre_tail"/>
    <property type="match status" value="1"/>
</dbReference>
<comment type="caution">
    <text evidence="3">The sequence shown here is derived from an EMBL/GenBank/DDBJ whole genome shotgun (WGS) entry which is preliminary data.</text>
</comment>
<feature type="compositionally biased region" description="Polar residues" evidence="1">
    <location>
        <begin position="47"/>
        <end position="71"/>
    </location>
</feature>
<reference evidence="3" key="1">
    <citation type="submission" date="2023-06" db="EMBL/GenBank/DDBJ databases">
        <title>Genomic of Agaribacillus aureum.</title>
        <authorList>
            <person name="Wang G."/>
        </authorList>
    </citation>
    <scope>NUCLEOTIDE SEQUENCE</scope>
    <source>
        <strain evidence="3">BMA12</strain>
    </source>
</reference>
<organism evidence="3 4">
    <name type="scientific">Agaribacillus aureus</name>
    <dbReference type="NCBI Taxonomy" id="3051825"/>
    <lineage>
        <taxon>Bacteria</taxon>
        <taxon>Pseudomonadati</taxon>
        <taxon>Bacteroidota</taxon>
        <taxon>Cytophagia</taxon>
        <taxon>Cytophagales</taxon>
        <taxon>Splendidivirgaceae</taxon>
        <taxon>Agaribacillus</taxon>
    </lineage>
</organism>
<dbReference type="InterPro" id="IPR026444">
    <property type="entry name" value="Secre_tail"/>
</dbReference>
<sequence>MTTFIMALLTSLFFLFNTNDKQTLQTSENKEQAQAVSPDYEKIPKDSSVNNERSAIDNAFQQSQLKDQQVESVEGDGPNSFNKSQPTKKSTKNRSGIVNDNNQRPGVTLQGGKNEMSCDWPSDTIVDGSKLEVLLSNDELSKLGFMINETGVYYKNRFRNKTACFHDRFEDGDGEMTNLTKSPNQNNKKEHYSTHDFYPVFMTDFLYHPGLAVDGNPEVFGVRRDTLVPVRIQARILGNSDTDIIMWFIPTPNFFNALPAKYRHLHPIYSCLRAIKKRTGRSEIVRFRQKSLIRITQFVEPDKETLLQLGFEFDNDKIIYKQRGKTCFFMVTISKFSQSIHVKDEEVIAQDPDLNLVFLSDTVGRQNIKWACRSSTDKNKHNRRNFEKLHDLLVPVKLRKQNYPDLLSKDLIFWFEPSEALFNALPSDLGERIKQEYESIVSEPNSRKENSSSCTFFETCRSTLHLDAMRLFPNPAQDQLSLHFNLHKEQFGSISLLTMGGIRVKELLSDAIIFPGKNTYEFDISGVPSGIYLLSIMTSEGFKTQRVIVQK</sequence>
<evidence type="ECO:0000259" key="2">
    <source>
        <dbReference type="Pfam" id="PF18962"/>
    </source>
</evidence>
<feature type="compositionally biased region" description="Polar residues" evidence="1">
    <location>
        <begin position="79"/>
        <end position="105"/>
    </location>
</feature>